<reference evidence="2" key="4">
    <citation type="submission" date="2019-03" db="UniProtKB">
        <authorList>
            <consortium name="EnsemblPlants"/>
        </authorList>
    </citation>
    <scope>IDENTIFICATION</scope>
</reference>
<dbReference type="Gramene" id="AET5Gv21101100.1">
    <property type="protein sequence ID" value="AET5Gv21101100.1"/>
    <property type="gene ID" value="AET5Gv21101100"/>
</dbReference>
<reference evidence="2" key="5">
    <citation type="journal article" date="2021" name="G3 (Bethesda)">
        <title>Aegilops tauschii genome assembly Aet v5.0 features greater sequence contiguity and improved annotation.</title>
        <authorList>
            <person name="Wang L."/>
            <person name="Zhu T."/>
            <person name="Rodriguez J.C."/>
            <person name="Deal K.R."/>
            <person name="Dubcovsky J."/>
            <person name="McGuire P.E."/>
            <person name="Lux T."/>
            <person name="Spannagl M."/>
            <person name="Mayer K.F.X."/>
            <person name="Baldrich P."/>
            <person name="Meyers B.C."/>
            <person name="Huo N."/>
            <person name="Gu Y.Q."/>
            <person name="Zhou H."/>
            <person name="Devos K.M."/>
            <person name="Bennetzen J.L."/>
            <person name="Unver T."/>
            <person name="Budak H."/>
            <person name="Gulick P.J."/>
            <person name="Galiba G."/>
            <person name="Kalapos B."/>
            <person name="Nelson D.R."/>
            <person name="Li P."/>
            <person name="You F.M."/>
            <person name="Luo M.C."/>
            <person name="Dvorak J."/>
        </authorList>
    </citation>
    <scope>NUCLEOTIDE SEQUENCE [LARGE SCALE GENOMIC DNA]</scope>
    <source>
        <strain evidence="2">cv. AL8/78</strain>
    </source>
</reference>
<protein>
    <submittedName>
        <fullName evidence="2">Uncharacterized protein</fullName>
    </submittedName>
</protein>
<organism evidence="2 3">
    <name type="scientific">Aegilops tauschii subsp. strangulata</name>
    <name type="common">Goatgrass</name>
    <dbReference type="NCBI Taxonomy" id="200361"/>
    <lineage>
        <taxon>Eukaryota</taxon>
        <taxon>Viridiplantae</taxon>
        <taxon>Streptophyta</taxon>
        <taxon>Embryophyta</taxon>
        <taxon>Tracheophyta</taxon>
        <taxon>Spermatophyta</taxon>
        <taxon>Magnoliopsida</taxon>
        <taxon>Liliopsida</taxon>
        <taxon>Poales</taxon>
        <taxon>Poaceae</taxon>
        <taxon>BOP clade</taxon>
        <taxon>Pooideae</taxon>
        <taxon>Triticodae</taxon>
        <taxon>Triticeae</taxon>
        <taxon>Triticinae</taxon>
        <taxon>Aegilops</taxon>
    </lineage>
</organism>
<feature type="compositionally biased region" description="Basic and acidic residues" evidence="1">
    <location>
        <begin position="46"/>
        <end position="59"/>
    </location>
</feature>
<evidence type="ECO:0000313" key="3">
    <source>
        <dbReference type="Proteomes" id="UP000015105"/>
    </source>
</evidence>
<proteinExistence type="predicted"/>
<keyword evidence="3" id="KW-1185">Reference proteome</keyword>
<dbReference type="AlphaFoldDB" id="A0A453M8R5"/>
<feature type="region of interest" description="Disordered" evidence="1">
    <location>
        <begin position="36"/>
        <end position="61"/>
    </location>
</feature>
<sequence length="157" mass="16193">MAMDFPIDPVDRLPIFPEEAGSVVAHIGGMFGAGLGADEESANGSRGERGEAANEESRSSEILGAPCRGRLGVLPPYKAQPSVAAGGGAVSSAFSQSEGGSADVIEHGVTKGPVNGDQLALIESVLRVMMQHPLSLLATWICKPQVGLEGIQPYILI</sequence>
<name>A0A453M8R5_AEGTS</name>
<reference evidence="3" key="1">
    <citation type="journal article" date="2014" name="Science">
        <title>Ancient hybridizations among the ancestral genomes of bread wheat.</title>
        <authorList>
            <consortium name="International Wheat Genome Sequencing Consortium,"/>
            <person name="Marcussen T."/>
            <person name="Sandve S.R."/>
            <person name="Heier L."/>
            <person name="Spannagl M."/>
            <person name="Pfeifer M."/>
            <person name="Jakobsen K.S."/>
            <person name="Wulff B.B."/>
            <person name="Steuernagel B."/>
            <person name="Mayer K.F."/>
            <person name="Olsen O.A."/>
        </authorList>
    </citation>
    <scope>NUCLEOTIDE SEQUENCE [LARGE SCALE GENOMIC DNA]</scope>
    <source>
        <strain evidence="3">cv. AL8/78</strain>
    </source>
</reference>
<evidence type="ECO:0000256" key="1">
    <source>
        <dbReference type="SAM" id="MobiDB-lite"/>
    </source>
</evidence>
<dbReference type="EnsemblPlants" id="AET5Gv21101100.1">
    <property type="protein sequence ID" value="AET5Gv21101100.1"/>
    <property type="gene ID" value="AET5Gv21101100"/>
</dbReference>
<evidence type="ECO:0000313" key="2">
    <source>
        <dbReference type="EnsemblPlants" id="AET5Gv21101100.1"/>
    </source>
</evidence>
<dbReference type="Proteomes" id="UP000015105">
    <property type="component" value="Chromosome 5D"/>
</dbReference>
<reference evidence="2" key="3">
    <citation type="journal article" date="2017" name="Nature">
        <title>Genome sequence of the progenitor of the wheat D genome Aegilops tauschii.</title>
        <authorList>
            <person name="Luo M.C."/>
            <person name="Gu Y.Q."/>
            <person name="Puiu D."/>
            <person name="Wang H."/>
            <person name="Twardziok S.O."/>
            <person name="Deal K.R."/>
            <person name="Huo N."/>
            <person name="Zhu T."/>
            <person name="Wang L."/>
            <person name="Wang Y."/>
            <person name="McGuire P.E."/>
            <person name="Liu S."/>
            <person name="Long H."/>
            <person name="Ramasamy R.K."/>
            <person name="Rodriguez J.C."/>
            <person name="Van S.L."/>
            <person name="Yuan L."/>
            <person name="Wang Z."/>
            <person name="Xia Z."/>
            <person name="Xiao L."/>
            <person name="Anderson O.D."/>
            <person name="Ouyang S."/>
            <person name="Liang Y."/>
            <person name="Zimin A.V."/>
            <person name="Pertea G."/>
            <person name="Qi P."/>
            <person name="Bennetzen J.L."/>
            <person name="Dai X."/>
            <person name="Dawson M.W."/>
            <person name="Muller H.G."/>
            <person name="Kugler K."/>
            <person name="Rivarola-Duarte L."/>
            <person name="Spannagl M."/>
            <person name="Mayer K.F.X."/>
            <person name="Lu F.H."/>
            <person name="Bevan M.W."/>
            <person name="Leroy P."/>
            <person name="Li P."/>
            <person name="You F.M."/>
            <person name="Sun Q."/>
            <person name="Liu Z."/>
            <person name="Lyons E."/>
            <person name="Wicker T."/>
            <person name="Salzberg S.L."/>
            <person name="Devos K.M."/>
            <person name="Dvorak J."/>
        </authorList>
    </citation>
    <scope>NUCLEOTIDE SEQUENCE [LARGE SCALE GENOMIC DNA]</scope>
    <source>
        <strain evidence="2">cv. AL8/78</strain>
    </source>
</reference>
<reference evidence="3" key="2">
    <citation type="journal article" date="2017" name="Nat. Plants">
        <title>The Aegilops tauschii genome reveals multiple impacts of transposons.</title>
        <authorList>
            <person name="Zhao G."/>
            <person name="Zou C."/>
            <person name="Li K."/>
            <person name="Wang K."/>
            <person name="Li T."/>
            <person name="Gao L."/>
            <person name="Zhang X."/>
            <person name="Wang H."/>
            <person name="Yang Z."/>
            <person name="Liu X."/>
            <person name="Jiang W."/>
            <person name="Mao L."/>
            <person name="Kong X."/>
            <person name="Jiao Y."/>
            <person name="Jia J."/>
        </authorList>
    </citation>
    <scope>NUCLEOTIDE SEQUENCE [LARGE SCALE GENOMIC DNA]</scope>
    <source>
        <strain evidence="3">cv. AL8/78</strain>
    </source>
</reference>
<accession>A0A453M8R5</accession>